<dbReference type="AlphaFoldDB" id="A0A8S1PGX2"/>
<gene>
    <name evidence="1" type="ORF">PSON_ATCC_30995.1.T0770215</name>
</gene>
<sequence length="421" mass="50684">MQAQVQKSQQQQQAQTQYFVYQDLQNIINLLYSLQAVNKFFKDQGQDDHPMIKLSRNKVILQLNLSNAIHYDLLSQEESLKILKQAKIEALSILTQLEPELKEFENFIKIYKENCFSSKIVLNPQNLEKTELEANFNQNVLSKILSSIQSVDQEIKALQQSDYKVPDAKEVKKKANEYKKLTIQSLQNNFQNDQNKLQQQYLNQNNNNKNQKGDQENLFYIFIEQIEKKDIFKQNQVELYENLIILLKNQNLLQKCDQFDEAEIKFTLDLYNKNKMRENHEVYYKYFLFEKFMQFSQQKVFNNNEKINIEEFTKYQQEKYQKEIYSQKKSQIIKKSHIIFLKYLNNKKELKSRINYQDYIDYINYLQKEIKGNRQKGGINSQIKNIVNLIKLFYLTLSLQVKQIFTKWQIKLFSKSYFEYK</sequence>
<reference evidence="1" key="1">
    <citation type="submission" date="2021-01" db="EMBL/GenBank/DDBJ databases">
        <authorList>
            <consortium name="Genoscope - CEA"/>
            <person name="William W."/>
        </authorList>
    </citation>
    <scope>NUCLEOTIDE SEQUENCE</scope>
</reference>
<keyword evidence="2" id="KW-1185">Reference proteome</keyword>
<comment type="caution">
    <text evidence="1">The sequence shown here is derived from an EMBL/GenBank/DDBJ whole genome shotgun (WGS) entry which is preliminary data.</text>
</comment>
<protein>
    <submittedName>
        <fullName evidence="1">Uncharacterized protein</fullName>
    </submittedName>
</protein>
<organism evidence="1 2">
    <name type="scientific">Paramecium sonneborni</name>
    <dbReference type="NCBI Taxonomy" id="65129"/>
    <lineage>
        <taxon>Eukaryota</taxon>
        <taxon>Sar</taxon>
        <taxon>Alveolata</taxon>
        <taxon>Ciliophora</taxon>
        <taxon>Intramacronucleata</taxon>
        <taxon>Oligohymenophorea</taxon>
        <taxon>Peniculida</taxon>
        <taxon>Parameciidae</taxon>
        <taxon>Paramecium</taxon>
    </lineage>
</organism>
<accession>A0A8S1PGX2</accession>
<name>A0A8S1PGX2_9CILI</name>
<proteinExistence type="predicted"/>
<evidence type="ECO:0000313" key="2">
    <source>
        <dbReference type="Proteomes" id="UP000692954"/>
    </source>
</evidence>
<evidence type="ECO:0000313" key="1">
    <source>
        <dbReference type="EMBL" id="CAD8102346.1"/>
    </source>
</evidence>
<dbReference type="EMBL" id="CAJJDN010000077">
    <property type="protein sequence ID" value="CAD8102346.1"/>
    <property type="molecule type" value="Genomic_DNA"/>
</dbReference>
<dbReference type="Proteomes" id="UP000692954">
    <property type="component" value="Unassembled WGS sequence"/>
</dbReference>